<evidence type="ECO:0000259" key="9">
    <source>
        <dbReference type="Pfam" id="PF04821"/>
    </source>
</evidence>
<proteinExistence type="inferred from homology"/>
<evidence type="ECO:0000313" key="10">
    <source>
        <dbReference type="EMBL" id="KAF2424919.1"/>
    </source>
</evidence>
<evidence type="ECO:0000256" key="7">
    <source>
        <dbReference type="ARBA" id="ARBA00023306"/>
    </source>
</evidence>
<evidence type="ECO:0000256" key="2">
    <source>
        <dbReference type="ARBA" id="ARBA00008174"/>
    </source>
</evidence>
<feature type="compositionally biased region" description="Basic residues" evidence="8">
    <location>
        <begin position="973"/>
        <end position="982"/>
    </location>
</feature>
<feature type="compositionally biased region" description="Basic and acidic residues" evidence="8">
    <location>
        <begin position="1064"/>
        <end position="1076"/>
    </location>
</feature>
<keyword evidence="7" id="KW-0131">Cell cycle</keyword>
<protein>
    <recommendedName>
        <fullName evidence="3">Topoisomerase 1-associated factor 1</fullName>
    </recommendedName>
</protein>
<evidence type="ECO:0000256" key="3">
    <source>
        <dbReference type="ARBA" id="ARBA00021529"/>
    </source>
</evidence>
<keyword evidence="6" id="KW-0469">Meiosis</keyword>
<dbReference type="InterPro" id="IPR044998">
    <property type="entry name" value="Timeless"/>
</dbReference>
<evidence type="ECO:0000256" key="5">
    <source>
        <dbReference type="ARBA" id="ARBA00023242"/>
    </source>
</evidence>
<reference evidence="10" key="1">
    <citation type="journal article" date="2020" name="Stud. Mycol.">
        <title>101 Dothideomycetes genomes: a test case for predicting lifestyles and emergence of pathogens.</title>
        <authorList>
            <person name="Haridas S."/>
            <person name="Albert R."/>
            <person name="Binder M."/>
            <person name="Bloem J."/>
            <person name="Labutti K."/>
            <person name="Salamov A."/>
            <person name="Andreopoulos B."/>
            <person name="Baker S."/>
            <person name="Barry K."/>
            <person name="Bills G."/>
            <person name="Bluhm B."/>
            <person name="Cannon C."/>
            <person name="Castanera R."/>
            <person name="Culley D."/>
            <person name="Daum C."/>
            <person name="Ezra D."/>
            <person name="Gonzalez J."/>
            <person name="Henrissat B."/>
            <person name="Kuo A."/>
            <person name="Liang C."/>
            <person name="Lipzen A."/>
            <person name="Lutzoni F."/>
            <person name="Magnuson J."/>
            <person name="Mondo S."/>
            <person name="Nolan M."/>
            <person name="Ohm R."/>
            <person name="Pangilinan J."/>
            <person name="Park H.-J."/>
            <person name="Ramirez L."/>
            <person name="Alfaro M."/>
            <person name="Sun H."/>
            <person name="Tritt A."/>
            <person name="Yoshinaga Y."/>
            <person name="Zwiers L.-H."/>
            <person name="Turgeon B."/>
            <person name="Goodwin S."/>
            <person name="Spatafora J."/>
            <person name="Crous P."/>
            <person name="Grigoriev I."/>
        </authorList>
    </citation>
    <scope>NUCLEOTIDE SEQUENCE</scope>
    <source>
        <strain evidence="10">CBS 130266</strain>
    </source>
</reference>
<organism evidence="10 11">
    <name type="scientific">Tothia fuscella</name>
    <dbReference type="NCBI Taxonomy" id="1048955"/>
    <lineage>
        <taxon>Eukaryota</taxon>
        <taxon>Fungi</taxon>
        <taxon>Dikarya</taxon>
        <taxon>Ascomycota</taxon>
        <taxon>Pezizomycotina</taxon>
        <taxon>Dothideomycetes</taxon>
        <taxon>Pleosporomycetidae</taxon>
        <taxon>Venturiales</taxon>
        <taxon>Cylindrosympodiaceae</taxon>
        <taxon>Tothia</taxon>
    </lineage>
</organism>
<evidence type="ECO:0000256" key="1">
    <source>
        <dbReference type="ARBA" id="ARBA00004123"/>
    </source>
</evidence>
<comment type="caution">
    <text evidence="10">The sequence shown here is derived from an EMBL/GenBank/DDBJ whole genome shotgun (WGS) entry which is preliminary data.</text>
</comment>
<sequence>MEMDIREWAQPVGDQVDPEVRAYVSSLVTALGGTSIEEHGRYVLGDDAIAVLKDIRRWIKFYDEKLNRLDVQRILAESNLVKGDLLEILASWTEAQTNNKLKFKVSLGCLELLIPLTWPIEIEDQLMKVNHHRHLPYLRLAQVEYKRAILHHDTAKILRTAVRIGLPSMAAPKNDRTPRDEGIIRLVLYFFRNVALIEQPSDLPSNGEEVEVSRSATIDAFHKQDVFQLLLTVASSMGDEFAKEDVIVLDILFHLLKGINPEKLFQDDQEHAQATGSEFKALLQKENAMLAGYKRHAPTRHNRFGTMVWIKRDNEKVTTVTGQKALAGQDTAFSQMDKSKKWNKPRHRGKQNLDEKDSSQFTKRVSLSSSARKNLRTFVEEFLDSSFNPLFQHLRKAIEREMERIVEETPMQFYYLISWFLQAECARRRSAKERKEKLALVKGKGRLGELAELDEDEAFGLVASVLNQETFVLLNRFLQKGQDNKEWKELSAGMKCFTQILLTVQEMALSPLEEDQEIAENIQNRIFYEESTHDRIIAFLRDYKTQGFAYLDSCTELAHVFIRMLEQYAKENTDLQIRSRQRARRKQRKAAEEDGVVAADPEDVNVEDEIETVQQVSRERRFEFQRFAARFMTQSSINTFIALTTYHADLTPEQLKRAHRFFHRVAFKNHLSTVLFRVDIIQLFHRMIKGPHGLDPQSESFTEWSSLIQQIFRKLIKRLEERPGLMVELLFSKIPSMMFYLENGYDDVKEKKIRAPAELEVKPGMEWDEQLGVAVGVLINQNKSDDINWVKGVLENAKEEREVWQAAEVSRKETARKALEEAGVITNEPVAEDGGDDEGRGWPSIHVKPDTTTRSIALFKDNKLRLLLKLAGLVRIGDIDDEDASWIIPSTLPTDKIEDALKLIGDHQFAPPTYDDDKTAEDFLRSKAAAERTQRVKKAAFDDDSDGPGSLSGGEEFEFEAGGPTARKSDVAKKRKLQRKKTTSASDEDEDALAGSEDEAAAAARKARRAAKKLTDLEKRRKIKSDMYVHSSDEESDEEKDRAFFAREEEQRKNAGRNIMKAVAKAEKEGAREVVGARKRKSTGGTVEKGRGKKRKVTPASDEDEDMLGQRGDVNEKEDEIVEISSEHSSSDSDSDIDPEGESPTISGATTTDTPLSSQPRAASSPAVSTAKSNGDVSMKDAAREREDEDDAPVVRAAVRRRGPFVVESDSE</sequence>
<evidence type="ECO:0000256" key="8">
    <source>
        <dbReference type="SAM" id="MobiDB-lite"/>
    </source>
</evidence>
<feature type="compositionally biased region" description="Polar residues" evidence="8">
    <location>
        <begin position="1144"/>
        <end position="1176"/>
    </location>
</feature>
<feature type="compositionally biased region" description="Basic residues" evidence="8">
    <location>
        <begin position="341"/>
        <end position="350"/>
    </location>
</feature>
<feature type="compositionally biased region" description="Basic and acidic residues" evidence="8">
    <location>
        <begin position="1013"/>
        <end position="1053"/>
    </location>
</feature>
<feature type="compositionally biased region" description="Acidic residues" evidence="8">
    <location>
        <begin position="986"/>
        <end position="1000"/>
    </location>
</feature>
<evidence type="ECO:0000313" key="11">
    <source>
        <dbReference type="Proteomes" id="UP000800235"/>
    </source>
</evidence>
<dbReference type="OrthoDB" id="310853at2759"/>
<dbReference type="PANTHER" id="PTHR22940:SF4">
    <property type="entry name" value="PROTEIN TIMELESS HOMOLOG"/>
    <property type="match status" value="1"/>
</dbReference>
<dbReference type="GO" id="GO:0003677">
    <property type="term" value="F:DNA binding"/>
    <property type="evidence" value="ECO:0007669"/>
    <property type="project" value="TreeGrafter"/>
</dbReference>
<keyword evidence="4" id="KW-0236">DNA replication inhibitor</keyword>
<dbReference type="GO" id="GO:0051321">
    <property type="term" value="P:meiotic cell cycle"/>
    <property type="evidence" value="ECO:0007669"/>
    <property type="project" value="UniProtKB-KW"/>
</dbReference>
<dbReference type="GO" id="GO:0006281">
    <property type="term" value="P:DNA repair"/>
    <property type="evidence" value="ECO:0007669"/>
    <property type="project" value="TreeGrafter"/>
</dbReference>
<accession>A0A9P4NKB0</accession>
<dbReference type="AlphaFoldDB" id="A0A9P4NKB0"/>
<name>A0A9P4NKB0_9PEZI</name>
<dbReference type="GO" id="GO:0000076">
    <property type="term" value="P:DNA replication checkpoint signaling"/>
    <property type="evidence" value="ECO:0007669"/>
    <property type="project" value="TreeGrafter"/>
</dbReference>
<dbReference type="GO" id="GO:0031298">
    <property type="term" value="C:replication fork protection complex"/>
    <property type="evidence" value="ECO:0007669"/>
    <property type="project" value="TreeGrafter"/>
</dbReference>
<keyword evidence="5" id="KW-0539">Nucleus</keyword>
<comment type="subcellular location">
    <subcellularLocation>
        <location evidence="1">Nucleus</location>
    </subcellularLocation>
</comment>
<dbReference type="GO" id="GO:0043111">
    <property type="term" value="P:replication fork arrest"/>
    <property type="evidence" value="ECO:0007669"/>
    <property type="project" value="TreeGrafter"/>
</dbReference>
<comment type="similarity">
    <text evidence="2">Belongs to the timeless family.</text>
</comment>
<dbReference type="InterPro" id="IPR006906">
    <property type="entry name" value="Timeless_N"/>
</dbReference>
<evidence type="ECO:0000256" key="6">
    <source>
        <dbReference type="ARBA" id="ARBA00023254"/>
    </source>
</evidence>
<gene>
    <name evidence="10" type="ORF">EJ08DRAFT_638995</name>
</gene>
<feature type="region of interest" description="Disordered" evidence="8">
    <location>
        <begin position="334"/>
        <end position="361"/>
    </location>
</feature>
<dbReference type="Pfam" id="PF04821">
    <property type="entry name" value="TIMELESS"/>
    <property type="match status" value="1"/>
</dbReference>
<dbReference type="EMBL" id="MU007072">
    <property type="protein sequence ID" value="KAF2424919.1"/>
    <property type="molecule type" value="Genomic_DNA"/>
</dbReference>
<keyword evidence="11" id="KW-1185">Reference proteome</keyword>
<feature type="domain" description="Timeless N-terminal" evidence="9">
    <location>
        <begin position="41"/>
        <end position="310"/>
    </location>
</feature>
<feature type="region of interest" description="Disordered" evidence="8">
    <location>
        <begin position="934"/>
        <end position="1212"/>
    </location>
</feature>
<dbReference type="PANTHER" id="PTHR22940">
    <property type="entry name" value="TIMEOUT/TIMELESS-2"/>
    <property type="match status" value="1"/>
</dbReference>
<dbReference type="Proteomes" id="UP000800235">
    <property type="component" value="Unassembled WGS sequence"/>
</dbReference>
<evidence type="ECO:0000256" key="4">
    <source>
        <dbReference type="ARBA" id="ARBA00022880"/>
    </source>
</evidence>